<dbReference type="PROSITE" id="PS51096">
    <property type="entry name" value="PTS_EIIA_TYPE_4"/>
    <property type="match status" value="1"/>
</dbReference>
<proteinExistence type="predicted"/>
<dbReference type="GO" id="GO:0009401">
    <property type="term" value="P:phosphoenolpyruvate-dependent sugar phosphotransferase system"/>
    <property type="evidence" value="ECO:0007669"/>
    <property type="project" value="InterPro"/>
</dbReference>
<name>A0A1H9PP52_9BACI</name>
<dbReference type="PANTHER" id="PTHR38594:SF1">
    <property type="entry name" value="PEP-DEPENDENT DIHYDROXYACETONE KINASE, PHOSPHORYL DONOR SUBUNIT DHAM"/>
    <property type="match status" value="1"/>
</dbReference>
<evidence type="ECO:0000313" key="7">
    <source>
        <dbReference type="EMBL" id="SER49927.1"/>
    </source>
</evidence>
<dbReference type="STRING" id="531814.SAMN04487944_10588"/>
<evidence type="ECO:0000256" key="2">
    <source>
        <dbReference type="ARBA" id="ARBA00002788"/>
    </source>
</evidence>
<dbReference type="Proteomes" id="UP000199687">
    <property type="component" value="Unassembled WGS sequence"/>
</dbReference>
<dbReference type="OrthoDB" id="7065393at2"/>
<keyword evidence="8" id="KW-1185">Reference proteome</keyword>
<keyword evidence="7" id="KW-0418">Kinase</keyword>
<evidence type="ECO:0000256" key="4">
    <source>
        <dbReference type="ARBA" id="ARBA00022679"/>
    </source>
</evidence>
<evidence type="ECO:0000256" key="5">
    <source>
        <dbReference type="ARBA" id="ARBA00046577"/>
    </source>
</evidence>
<dbReference type="GO" id="GO:0047324">
    <property type="term" value="F:phosphoenolpyruvate-glycerone phosphotransferase activity"/>
    <property type="evidence" value="ECO:0007669"/>
    <property type="project" value="UniProtKB-EC"/>
</dbReference>
<dbReference type="Gene3D" id="3.40.50.510">
    <property type="entry name" value="Phosphotransferase system, mannose-type IIA component"/>
    <property type="match status" value="1"/>
</dbReference>
<sequence length="131" mass="13872">MGVSNKVALIIVSHSIHIGEGVKELISQVITDVPVMLACGTSDNEIGTSIEKIQAAMKSVNGKSEAILFYDLGSAKMNAEMAIEMYSIKNTEIAEGIPIVEGAYVAAVESNMGKAKSDILKSLQKLKADES</sequence>
<dbReference type="PANTHER" id="PTHR38594">
    <property type="entry name" value="PEP-DEPENDENT DIHYDROXYACETONE KINASE, PHOSPHORYL DONOR SUBUNIT DHAM"/>
    <property type="match status" value="1"/>
</dbReference>
<dbReference type="InterPro" id="IPR012844">
    <property type="entry name" value="DhaM_N"/>
</dbReference>
<dbReference type="Pfam" id="PF03610">
    <property type="entry name" value="EIIA-man"/>
    <property type="match status" value="1"/>
</dbReference>
<dbReference type="GO" id="GO:0019563">
    <property type="term" value="P:glycerol catabolic process"/>
    <property type="evidence" value="ECO:0007669"/>
    <property type="project" value="InterPro"/>
</dbReference>
<evidence type="ECO:0000256" key="3">
    <source>
        <dbReference type="ARBA" id="ARBA00012095"/>
    </source>
</evidence>
<evidence type="ECO:0000259" key="6">
    <source>
        <dbReference type="PROSITE" id="PS51096"/>
    </source>
</evidence>
<dbReference type="SUPFAM" id="SSF53062">
    <property type="entry name" value="PTS system fructose IIA component-like"/>
    <property type="match status" value="1"/>
</dbReference>
<comment type="function">
    <text evidence="2">Component of the dihydroxyacetone kinase complex, which is responsible for the phosphoenolpyruvate (PEP)-dependent phosphorylation of dihydroxyacetone. DhaM serves as the phosphoryl donor. Is phosphorylated by phosphoenolpyruvate in an EI- and HPr-dependent reaction, and a phosphorelay system on histidine residues finally leads to phosphoryl transfer to DhaL and dihydroxyacetone.</text>
</comment>
<keyword evidence="4" id="KW-0808">Transferase</keyword>
<dbReference type="AlphaFoldDB" id="A0A1H9PP52"/>
<dbReference type="NCBIfam" id="TIGR02364">
    <property type="entry name" value="dha_pts"/>
    <property type="match status" value="1"/>
</dbReference>
<dbReference type="GO" id="GO:0016020">
    <property type="term" value="C:membrane"/>
    <property type="evidence" value="ECO:0007669"/>
    <property type="project" value="InterPro"/>
</dbReference>
<reference evidence="7 8" key="1">
    <citation type="submission" date="2016-10" db="EMBL/GenBank/DDBJ databases">
        <authorList>
            <person name="de Groot N.N."/>
        </authorList>
    </citation>
    <scope>NUCLEOTIDE SEQUENCE [LARGE SCALE GENOMIC DNA]</scope>
    <source>
        <strain evidence="7 8">CGMCC 1.7727</strain>
    </source>
</reference>
<evidence type="ECO:0000313" key="8">
    <source>
        <dbReference type="Proteomes" id="UP000199687"/>
    </source>
</evidence>
<dbReference type="InterPro" id="IPR039643">
    <property type="entry name" value="DhaM"/>
</dbReference>
<dbReference type="EC" id="2.7.1.121" evidence="3"/>
<comment type="catalytic activity">
    <reaction evidence="1">
        <text>dihydroxyacetone + phosphoenolpyruvate = dihydroxyacetone phosphate + pyruvate</text>
        <dbReference type="Rhea" id="RHEA:18381"/>
        <dbReference type="ChEBI" id="CHEBI:15361"/>
        <dbReference type="ChEBI" id="CHEBI:16016"/>
        <dbReference type="ChEBI" id="CHEBI:57642"/>
        <dbReference type="ChEBI" id="CHEBI:58702"/>
        <dbReference type="EC" id="2.7.1.121"/>
    </reaction>
</comment>
<feature type="domain" description="PTS EIIA type-4" evidence="6">
    <location>
        <begin position="6"/>
        <end position="131"/>
    </location>
</feature>
<dbReference type="InterPro" id="IPR004701">
    <property type="entry name" value="PTS_EIIA_man-typ"/>
</dbReference>
<accession>A0A1H9PP52</accession>
<evidence type="ECO:0000256" key="1">
    <source>
        <dbReference type="ARBA" id="ARBA00001113"/>
    </source>
</evidence>
<gene>
    <name evidence="7" type="ORF">SAMN04487944_10588</name>
</gene>
<dbReference type="InterPro" id="IPR036662">
    <property type="entry name" value="PTS_EIIA_man-typ_sf"/>
</dbReference>
<comment type="subunit">
    <text evidence="5">Homodimer. The dihydroxyacetone kinase complex is composed of a homodimer of DhaM, a homodimer of DhaK and the subunit DhaL.</text>
</comment>
<protein>
    <recommendedName>
        <fullName evidence="3">phosphoenolpyruvate--glycerone phosphotransferase</fullName>
        <ecNumber evidence="3">2.7.1.121</ecNumber>
    </recommendedName>
</protein>
<organism evidence="7 8">
    <name type="scientific">Gracilibacillus ureilyticus</name>
    <dbReference type="NCBI Taxonomy" id="531814"/>
    <lineage>
        <taxon>Bacteria</taxon>
        <taxon>Bacillati</taxon>
        <taxon>Bacillota</taxon>
        <taxon>Bacilli</taxon>
        <taxon>Bacillales</taxon>
        <taxon>Bacillaceae</taxon>
        <taxon>Gracilibacillus</taxon>
    </lineage>
</organism>
<dbReference type="EMBL" id="FOGL01000005">
    <property type="protein sequence ID" value="SER49927.1"/>
    <property type="molecule type" value="Genomic_DNA"/>
</dbReference>